<reference evidence="2 3" key="1">
    <citation type="submission" date="2012-08" db="EMBL/GenBank/DDBJ databases">
        <title>Oryza genome evolution.</title>
        <authorList>
            <person name="Wing R.A."/>
        </authorList>
    </citation>
    <scope>NUCLEOTIDE SEQUENCE</scope>
</reference>
<feature type="domain" description="SAP" evidence="1">
    <location>
        <begin position="600"/>
        <end position="634"/>
    </location>
</feature>
<accession>A0A0D9XIG8</accession>
<dbReference type="Proteomes" id="UP000032180">
    <property type="component" value="Chromosome 10"/>
</dbReference>
<dbReference type="Gramene" id="LPERR10G03760.2">
    <property type="protein sequence ID" value="LPERR10G03760.2"/>
    <property type="gene ID" value="LPERR10G03760"/>
</dbReference>
<evidence type="ECO:0000259" key="1">
    <source>
        <dbReference type="PROSITE" id="PS50800"/>
    </source>
</evidence>
<protein>
    <recommendedName>
        <fullName evidence="1">SAP domain-containing protein</fullName>
    </recommendedName>
</protein>
<reference evidence="2" key="3">
    <citation type="submission" date="2015-04" db="UniProtKB">
        <authorList>
            <consortium name="EnsemblPlants"/>
        </authorList>
    </citation>
    <scope>IDENTIFICATION</scope>
</reference>
<dbReference type="HOGENOM" id="CLU_024371_1_0_1"/>
<reference evidence="3" key="2">
    <citation type="submission" date="2013-12" db="EMBL/GenBank/DDBJ databases">
        <authorList>
            <person name="Yu Y."/>
            <person name="Lee S."/>
            <person name="de Baynast K."/>
            <person name="Wissotski M."/>
            <person name="Liu L."/>
            <person name="Talag J."/>
            <person name="Goicoechea J."/>
            <person name="Angelova A."/>
            <person name="Jetty R."/>
            <person name="Kudrna D."/>
            <person name="Golser W."/>
            <person name="Rivera L."/>
            <person name="Zhang J."/>
            <person name="Wing R."/>
        </authorList>
    </citation>
    <scope>NUCLEOTIDE SEQUENCE</scope>
</reference>
<dbReference type="SMART" id="SM00513">
    <property type="entry name" value="SAP"/>
    <property type="match status" value="1"/>
</dbReference>
<name>A0A0D9XIG8_9ORYZ</name>
<organism evidence="2 3">
    <name type="scientific">Leersia perrieri</name>
    <dbReference type="NCBI Taxonomy" id="77586"/>
    <lineage>
        <taxon>Eukaryota</taxon>
        <taxon>Viridiplantae</taxon>
        <taxon>Streptophyta</taxon>
        <taxon>Embryophyta</taxon>
        <taxon>Tracheophyta</taxon>
        <taxon>Spermatophyta</taxon>
        <taxon>Magnoliopsida</taxon>
        <taxon>Liliopsida</taxon>
        <taxon>Poales</taxon>
        <taxon>Poaceae</taxon>
        <taxon>BOP clade</taxon>
        <taxon>Oryzoideae</taxon>
        <taxon>Oryzeae</taxon>
        <taxon>Oryzinae</taxon>
        <taxon>Leersia</taxon>
    </lineage>
</organism>
<dbReference type="PROSITE" id="PS50800">
    <property type="entry name" value="SAP"/>
    <property type="match status" value="1"/>
</dbReference>
<dbReference type="InterPro" id="IPR003034">
    <property type="entry name" value="SAP_dom"/>
</dbReference>
<proteinExistence type="predicted"/>
<sequence>MFRNKVLVRAAPSAPPPPFLLRQVSFPAAVPAPAPALDLDILCCTLSRRHRLACIPQSPSDALVVYQRCQSCSAEEAVAEIAAAFEGAEVGEEEEVVCSGSLVAKAVECGLRCLMLDHGWRCLGESMYVLSTFAATEERTDLCAVNVEVKLGRNDDIEFSVSPDAFQFTTHKMEAFENGKEVILDDGNFQTACTTLPTLQEGNVIGFRKTLPTGQCVDKFMQLSSLKHGLEANYNYYVAVRFGYGSSLEIWLPDSFVLQGSGLQPAPKSSRASRAMSALQSFVGLLNAWNFFGQNQLVIKEKLLLNSTSSLPTWNKAITNARTNSSEDTGLVANFVMNEQSLTLDFRTPKPAVLCSTSVKLWNTKAQVTDLSFDNDDTGNGKDSIKYDCQPQPIVRTNLYKSQVTLLKPSFRREHSDADNSDKLRLSLTNSALVSGSHKRKHAEALVTNFQKVTSKGLLTKGKFGCKQEDIKDYIPQVLDERRAMPGVKNGVLSLKLMKPTSKCVVSNDEKTVPAKTKTKQKVRKDELTAETNTEDVKDELTKKVVDRQKDELPKKVKKAKGRVVINSIELNSMNSKTNPDSSNDDIVRKVADYHKRGELRLLTVADLKCFLSARKVKVGGTKEILIKRVAELLA</sequence>
<evidence type="ECO:0000313" key="3">
    <source>
        <dbReference type="Proteomes" id="UP000032180"/>
    </source>
</evidence>
<keyword evidence="3" id="KW-1185">Reference proteome</keyword>
<evidence type="ECO:0000313" key="2">
    <source>
        <dbReference type="EnsemblPlants" id="LPERR10G03760.2"/>
    </source>
</evidence>
<dbReference type="eggNOG" id="ENOG502RZ69">
    <property type="taxonomic scope" value="Eukaryota"/>
</dbReference>
<dbReference type="EnsemblPlants" id="LPERR10G03760.2">
    <property type="protein sequence ID" value="LPERR10G03760.2"/>
    <property type="gene ID" value="LPERR10G03760"/>
</dbReference>
<dbReference type="AlphaFoldDB" id="A0A0D9XIG8"/>